<feature type="domain" description="Transcription regulator PadR N-terminal" evidence="1">
    <location>
        <begin position="23"/>
        <end position="94"/>
    </location>
</feature>
<dbReference type="InterPro" id="IPR036388">
    <property type="entry name" value="WH-like_DNA-bd_sf"/>
</dbReference>
<dbReference type="Pfam" id="PF03551">
    <property type="entry name" value="PadR"/>
    <property type="match status" value="1"/>
</dbReference>
<dbReference type="PANTHER" id="PTHR33169">
    <property type="entry name" value="PADR-FAMILY TRANSCRIPTIONAL REGULATOR"/>
    <property type="match status" value="1"/>
</dbReference>
<proteinExistence type="predicted"/>
<organism evidence="2 3">
    <name type="scientific">Arthrobacter silviterrae</name>
    <dbReference type="NCBI Taxonomy" id="2026658"/>
    <lineage>
        <taxon>Bacteria</taxon>
        <taxon>Bacillati</taxon>
        <taxon>Actinomycetota</taxon>
        <taxon>Actinomycetes</taxon>
        <taxon>Micrococcales</taxon>
        <taxon>Micrococcaceae</taxon>
        <taxon>Arthrobacter</taxon>
    </lineage>
</organism>
<dbReference type="Proteomes" id="UP000479226">
    <property type="component" value="Unassembled WGS sequence"/>
</dbReference>
<evidence type="ECO:0000313" key="2">
    <source>
        <dbReference type="EMBL" id="NGN85617.1"/>
    </source>
</evidence>
<sequence length="115" mass="12753">MHSMGADGQVLANLRKGVLQYCVLALMRDADYYGHDLARKLAQSGLMGGTGTIYPLLARLRRNGLVDTTWKESTSGPPRRYYRLTKSGKSALAEFTAEWDLLKKTVDVTMNGTLK</sequence>
<comment type="caution">
    <text evidence="2">The sequence shown here is derived from an EMBL/GenBank/DDBJ whole genome shotgun (WGS) entry which is preliminary data.</text>
</comment>
<name>A0ABX0DFA0_9MICC</name>
<dbReference type="InterPro" id="IPR036390">
    <property type="entry name" value="WH_DNA-bd_sf"/>
</dbReference>
<dbReference type="Gene3D" id="1.10.10.10">
    <property type="entry name" value="Winged helix-like DNA-binding domain superfamily/Winged helix DNA-binding domain"/>
    <property type="match status" value="1"/>
</dbReference>
<evidence type="ECO:0000259" key="1">
    <source>
        <dbReference type="Pfam" id="PF03551"/>
    </source>
</evidence>
<evidence type="ECO:0000313" key="3">
    <source>
        <dbReference type="Proteomes" id="UP000479226"/>
    </source>
</evidence>
<dbReference type="InterPro" id="IPR005149">
    <property type="entry name" value="Tscrpt_reg_PadR_N"/>
</dbReference>
<reference evidence="2 3" key="1">
    <citation type="submission" date="2020-02" db="EMBL/GenBank/DDBJ databases">
        <title>Genome sequence of the type strain DSM 27180 of Arthrobacter silviterrae.</title>
        <authorList>
            <person name="Gao J."/>
            <person name="Sun J."/>
        </authorList>
    </citation>
    <scope>NUCLEOTIDE SEQUENCE [LARGE SCALE GENOMIC DNA]</scope>
    <source>
        <strain evidence="2 3">DSM 27180</strain>
    </source>
</reference>
<dbReference type="InterPro" id="IPR052509">
    <property type="entry name" value="Metal_resp_DNA-bind_regulator"/>
</dbReference>
<dbReference type="EMBL" id="JAAKZI010000082">
    <property type="protein sequence ID" value="NGN85617.1"/>
    <property type="molecule type" value="Genomic_DNA"/>
</dbReference>
<dbReference type="SUPFAM" id="SSF46785">
    <property type="entry name" value="Winged helix' DNA-binding domain"/>
    <property type="match status" value="1"/>
</dbReference>
<gene>
    <name evidence="2" type="ORF">G6N77_19455</name>
</gene>
<protein>
    <submittedName>
        <fullName evidence="2">PadR family transcriptional regulator</fullName>
    </submittedName>
</protein>
<accession>A0ABX0DFA0</accession>
<dbReference type="PANTHER" id="PTHR33169:SF14">
    <property type="entry name" value="TRANSCRIPTIONAL REGULATOR RV3488"/>
    <property type="match status" value="1"/>
</dbReference>
<keyword evidence="3" id="KW-1185">Reference proteome</keyword>